<gene>
    <name evidence="2" type="ORF">GBK04_03305</name>
</gene>
<reference evidence="2 3" key="1">
    <citation type="submission" date="2019-10" db="EMBL/GenBank/DDBJ databases">
        <title>Draft Genome Sequence of Cytophagaceae sp. SJW1-29.</title>
        <authorList>
            <person name="Choi A."/>
        </authorList>
    </citation>
    <scope>NUCLEOTIDE SEQUENCE [LARGE SCALE GENOMIC DNA]</scope>
    <source>
        <strain evidence="2 3">SJW1-29</strain>
    </source>
</reference>
<dbReference type="SUPFAM" id="SSF46689">
    <property type="entry name" value="Homeodomain-like"/>
    <property type="match status" value="1"/>
</dbReference>
<dbReference type="Gene3D" id="1.10.10.10">
    <property type="entry name" value="Winged helix-like DNA-binding domain superfamily/Winged helix DNA-binding domain"/>
    <property type="match status" value="1"/>
</dbReference>
<organism evidence="2 3">
    <name type="scientific">Salmonirosea aquatica</name>
    <dbReference type="NCBI Taxonomy" id="2654236"/>
    <lineage>
        <taxon>Bacteria</taxon>
        <taxon>Pseudomonadati</taxon>
        <taxon>Bacteroidota</taxon>
        <taxon>Cytophagia</taxon>
        <taxon>Cytophagales</taxon>
        <taxon>Spirosomataceae</taxon>
        <taxon>Salmonirosea</taxon>
    </lineage>
</organism>
<proteinExistence type="predicted"/>
<dbReference type="GO" id="GO:0003677">
    <property type="term" value="F:DNA binding"/>
    <property type="evidence" value="ECO:0007669"/>
    <property type="project" value="InterPro"/>
</dbReference>
<dbReference type="InterPro" id="IPR016032">
    <property type="entry name" value="Sig_transdc_resp-reg_C-effctor"/>
</dbReference>
<dbReference type="InterPro" id="IPR036388">
    <property type="entry name" value="WH-like_DNA-bd_sf"/>
</dbReference>
<protein>
    <submittedName>
        <fullName evidence="2">Helix-turn-helix domain-containing protein</fullName>
    </submittedName>
</protein>
<dbReference type="EMBL" id="WHLY01000002">
    <property type="protein sequence ID" value="MPR32397.1"/>
    <property type="molecule type" value="Genomic_DNA"/>
</dbReference>
<evidence type="ECO:0000259" key="1">
    <source>
        <dbReference type="Pfam" id="PF06056"/>
    </source>
</evidence>
<dbReference type="InterPro" id="IPR009057">
    <property type="entry name" value="Homeodomain-like_sf"/>
</dbReference>
<dbReference type="Pfam" id="PF06056">
    <property type="entry name" value="Terminase_5"/>
    <property type="match status" value="1"/>
</dbReference>
<feature type="domain" description="Terminase ATPase subunit N-terminal" evidence="1">
    <location>
        <begin position="17"/>
        <end position="63"/>
    </location>
</feature>
<dbReference type="Pfam" id="PF13384">
    <property type="entry name" value="HTH_23"/>
    <property type="match status" value="1"/>
</dbReference>
<evidence type="ECO:0000313" key="2">
    <source>
        <dbReference type="EMBL" id="MPR32397.1"/>
    </source>
</evidence>
<evidence type="ECO:0000313" key="3">
    <source>
        <dbReference type="Proteomes" id="UP000479293"/>
    </source>
</evidence>
<dbReference type="GO" id="GO:0006355">
    <property type="term" value="P:regulation of DNA-templated transcription"/>
    <property type="evidence" value="ECO:0007669"/>
    <property type="project" value="InterPro"/>
</dbReference>
<name>A0A7C9BFH4_9BACT</name>
<dbReference type="Proteomes" id="UP000479293">
    <property type="component" value="Unassembled WGS sequence"/>
</dbReference>
<dbReference type="InterPro" id="IPR010332">
    <property type="entry name" value="ATPase_terminase-su_N"/>
</dbReference>
<comment type="caution">
    <text evidence="2">The sequence shown here is derived from an EMBL/GenBank/DDBJ whole genome shotgun (WGS) entry which is preliminary data.</text>
</comment>
<accession>A0A7C9BFH4</accession>
<dbReference type="AlphaFoldDB" id="A0A7C9BFH4"/>
<sequence length="109" mass="12733">MKQTNKLHKAFQSDLEAQAFKYYAMGLSCREVGKLLDLSARTVERYSQKNRWQDKLSVKTVEQRAYELHEAGKTYEEIAKALKVSRATVYNYMKRHKANLAANEQFQNP</sequence>
<dbReference type="SUPFAM" id="SSF46894">
    <property type="entry name" value="C-terminal effector domain of the bipartite response regulators"/>
    <property type="match status" value="1"/>
</dbReference>
<dbReference type="RefSeq" id="WP_152756815.1">
    <property type="nucleotide sequence ID" value="NZ_WHLY01000002.1"/>
</dbReference>
<keyword evidence="3" id="KW-1185">Reference proteome</keyword>